<dbReference type="PANTHER" id="PTHR35534">
    <property type="entry name" value="50S RIBOSOMAL PROTEIN L32"/>
    <property type="match status" value="1"/>
</dbReference>
<proteinExistence type="inferred from homology"/>
<evidence type="ECO:0000313" key="7">
    <source>
        <dbReference type="EMBL" id="OGY31571.1"/>
    </source>
</evidence>
<sequence>MAAQPKKKLSRSRSRKRFSTKTFKPTKLGTCANCKKPVVPHTVCESCGFYKGKQVLKVAEKVEIKKVEKDER</sequence>
<dbReference type="GO" id="GO:0015934">
    <property type="term" value="C:large ribosomal subunit"/>
    <property type="evidence" value="ECO:0007669"/>
    <property type="project" value="InterPro"/>
</dbReference>
<evidence type="ECO:0000256" key="2">
    <source>
        <dbReference type="ARBA" id="ARBA00022980"/>
    </source>
</evidence>
<evidence type="ECO:0000256" key="1">
    <source>
        <dbReference type="ARBA" id="ARBA00008560"/>
    </source>
</evidence>
<organism evidence="7 8">
    <name type="scientific">Candidatus Woykebacteria bacterium RIFCSPLOWO2_01_FULL_41_12</name>
    <dbReference type="NCBI Taxonomy" id="1802604"/>
    <lineage>
        <taxon>Bacteria</taxon>
        <taxon>Candidatus Woykeibacteriota</taxon>
    </lineage>
</organism>
<evidence type="ECO:0000256" key="5">
    <source>
        <dbReference type="HAMAP-Rule" id="MF_00340"/>
    </source>
</evidence>
<accession>A0A1G1WVH1</accession>
<reference evidence="7 8" key="1">
    <citation type="journal article" date="2016" name="Nat. Commun.">
        <title>Thousands of microbial genomes shed light on interconnected biogeochemical processes in an aquifer system.</title>
        <authorList>
            <person name="Anantharaman K."/>
            <person name="Brown C.T."/>
            <person name="Hug L.A."/>
            <person name="Sharon I."/>
            <person name="Castelle C.J."/>
            <person name="Probst A.J."/>
            <person name="Thomas B.C."/>
            <person name="Singh A."/>
            <person name="Wilkins M.J."/>
            <person name="Karaoz U."/>
            <person name="Brodie E.L."/>
            <person name="Williams K.H."/>
            <person name="Hubbard S.S."/>
            <person name="Banfield J.F."/>
        </authorList>
    </citation>
    <scope>NUCLEOTIDE SEQUENCE [LARGE SCALE GENOMIC DNA]</scope>
</reference>
<dbReference type="GO" id="GO:0003735">
    <property type="term" value="F:structural constituent of ribosome"/>
    <property type="evidence" value="ECO:0007669"/>
    <property type="project" value="InterPro"/>
</dbReference>
<dbReference type="PANTHER" id="PTHR35534:SF1">
    <property type="entry name" value="LARGE RIBOSOMAL SUBUNIT PROTEIN BL32"/>
    <property type="match status" value="1"/>
</dbReference>
<feature type="region of interest" description="Disordered" evidence="6">
    <location>
        <begin position="1"/>
        <end position="20"/>
    </location>
</feature>
<gene>
    <name evidence="5" type="primary">rpmF</name>
    <name evidence="7" type="ORF">A3A57_01710</name>
</gene>
<dbReference type="Proteomes" id="UP000179279">
    <property type="component" value="Unassembled WGS sequence"/>
</dbReference>
<dbReference type="InterPro" id="IPR044957">
    <property type="entry name" value="Ribosomal_bL32_bact"/>
</dbReference>
<protein>
    <recommendedName>
        <fullName evidence="4 5">Large ribosomal subunit protein bL32</fullName>
    </recommendedName>
</protein>
<evidence type="ECO:0000256" key="4">
    <source>
        <dbReference type="ARBA" id="ARBA00035178"/>
    </source>
</evidence>
<keyword evidence="2 5" id="KW-0689">Ribosomal protein</keyword>
<dbReference type="InterPro" id="IPR011332">
    <property type="entry name" value="Ribosomal_zn-bd"/>
</dbReference>
<keyword evidence="3 5" id="KW-0687">Ribonucleoprotein</keyword>
<dbReference type="EMBL" id="MHDA01000030">
    <property type="protein sequence ID" value="OGY31571.1"/>
    <property type="molecule type" value="Genomic_DNA"/>
</dbReference>
<dbReference type="SUPFAM" id="SSF57829">
    <property type="entry name" value="Zn-binding ribosomal proteins"/>
    <property type="match status" value="1"/>
</dbReference>
<feature type="compositionally biased region" description="Basic residues" evidence="6">
    <location>
        <begin position="1"/>
        <end position="19"/>
    </location>
</feature>
<evidence type="ECO:0000313" key="8">
    <source>
        <dbReference type="Proteomes" id="UP000179279"/>
    </source>
</evidence>
<comment type="similarity">
    <text evidence="1 5">Belongs to the bacterial ribosomal protein bL32 family.</text>
</comment>
<evidence type="ECO:0000256" key="6">
    <source>
        <dbReference type="SAM" id="MobiDB-lite"/>
    </source>
</evidence>
<evidence type="ECO:0000256" key="3">
    <source>
        <dbReference type="ARBA" id="ARBA00023274"/>
    </source>
</evidence>
<comment type="caution">
    <text evidence="7">The sequence shown here is derived from an EMBL/GenBank/DDBJ whole genome shotgun (WGS) entry which is preliminary data.</text>
</comment>
<dbReference type="InterPro" id="IPR002677">
    <property type="entry name" value="Ribosomal_bL32"/>
</dbReference>
<dbReference type="GO" id="GO:0006412">
    <property type="term" value="P:translation"/>
    <property type="evidence" value="ECO:0007669"/>
    <property type="project" value="UniProtKB-UniRule"/>
</dbReference>
<dbReference type="Pfam" id="PF01783">
    <property type="entry name" value="Ribosomal_L32p"/>
    <property type="match status" value="1"/>
</dbReference>
<dbReference type="AlphaFoldDB" id="A0A1G1WVH1"/>
<name>A0A1G1WVH1_9BACT</name>
<dbReference type="HAMAP" id="MF_00340">
    <property type="entry name" value="Ribosomal_bL32"/>
    <property type="match status" value="1"/>
</dbReference>
<dbReference type="NCBIfam" id="TIGR01031">
    <property type="entry name" value="rpmF_bact"/>
    <property type="match status" value="1"/>
</dbReference>